<name>A0ACA9Q4Z5_9GLOM</name>
<comment type="caution">
    <text evidence="1">The sequence shown here is derived from an EMBL/GenBank/DDBJ whole genome shotgun (WGS) entry which is preliminary data.</text>
</comment>
<proteinExistence type="predicted"/>
<organism evidence="1 2">
    <name type="scientific">Racocetra persica</name>
    <dbReference type="NCBI Taxonomy" id="160502"/>
    <lineage>
        <taxon>Eukaryota</taxon>
        <taxon>Fungi</taxon>
        <taxon>Fungi incertae sedis</taxon>
        <taxon>Mucoromycota</taxon>
        <taxon>Glomeromycotina</taxon>
        <taxon>Glomeromycetes</taxon>
        <taxon>Diversisporales</taxon>
        <taxon>Gigasporaceae</taxon>
        <taxon>Racocetra</taxon>
    </lineage>
</organism>
<feature type="non-terminal residue" evidence="1">
    <location>
        <position position="164"/>
    </location>
</feature>
<reference evidence="1" key="1">
    <citation type="submission" date="2021-06" db="EMBL/GenBank/DDBJ databases">
        <authorList>
            <person name="Kallberg Y."/>
            <person name="Tangrot J."/>
            <person name="Rosling A."/>
        </authorList>
    </citation>
    <scope>NUCLEOTIDE SEQUENCE</scope>
    <source>
        <strain evidence="1">MA461A</strain>
    </source>
</reference>
<accession>A0ACA9Q4Z5</accession>
<dbReference type="Proteomes" id="UP000789920">
    <property type="component" value="Unassembled WGS sequence"/>
</dbReference>
<gene>
    <name evidence="1" type="ORF">RPERSI_LOCUS12709</name>
</gene>
<keyword evidence="2" id="KW-1185">Reference proteome</keyword>
<dbReference type="EMBL" id="CAJVQC010027450">
    <property type="protein sequence ID" value="CAG8736470.1"/>
    <property type="molecule type" value="Genomic_DNA"/>
</dbReference>
<evidence type="ECO:0000313" key="1">
    <source>
        <dbReference type="EMBL" id="CAG8736470.1"/>
    </source>
</evidence>
<sequence length="164" mass="19039">MLDITGLFDESLEAIRLSKYNDQDSSGSDFDYDDTQLKDLRRHFKIILNNHPPKYCPADFTNHDDLEFEKLIKIDNNAPFNYGPGNFDVIICVGEEPNVERFRSHSVILSKRSSYFRTALSSTWAKKYLYIGKIKLERLDIKTLLDIMIASDELVLQDLIDQIQ</sequence>
<protein>
    <submittedName>
        <fullName evidence="1">4267_t:CDS:1</fullName>
    </submittedName>
</protein>
<evidence type="ECO:0000313" key="2">
    <source>
        <dbReference type="Proteomes" id="UP000789920"/>
    </source>
</evidence>